<comment type="similarity">
    <text evidence="1 8">Belongs to the cytidylate kinase family. Type 1 subfamily.</text>
</comment>
<feature type="binding site" evidence="8">
    <location>
        <begin position="12"/>
        <end position="20"/>
    </location>
    <ligand>
        <name>ATP</name>
        <dbReference type="ChEBI" id="CHEBI:30616"/>
    </ligand>
</feature>
<keyword evidence="8" id="KW-0963">Cytoplasm</keyword>
<dbReference type="CDD" id="cd02020">
    <property type="entry name" value="CMPK"/>
    <property type="match status" value="1"/>
</dbReference>
<evidence type="ECO:0000256" key="2">
    <source>
        <dbReference type="ARBA" id="ARBA00022679"/>
    </source>
</evidence>
<comment type="caution">
    <text evidence="10">The sequence shown here is derived from an EMBL/GenBank/DDBJ whole genome shotgun (WGS) entry which is preliminary data.</text>
</comment>
<evidence type="ECO:0000256" key="1">
    <source>
        <dbReference type="ARBA" id="ARBA00009427"/>
    </source>
</evidence>
<dbReference type="GO" id="GO:0005829">
    <property type="term" value="C:cytosol"/>
    <property type="evidence" value="ECO:0007669"/>
    <property type="project" value="TreeGrafter"/>
</dbReference>
<comment type="subcellular location">
    <subcellularLocation>
        <location evidence="8">Cytoplasm</location>
    </subcellularLocation>
</comment>
<sequence>MSVFLPIVTLDGPAGVGKTTLARRMAESLGLAYLDTGAMFRCLALKLGPGAETLPEEELRARCGQYAFRLSGAGRGSTLFCNDVPVRGEVRTEVVGMLAARIATVPVVREALRAIQRRMGERAPLVAEGRDMGTVVFPDARFKFFLDADPEVRAVRRLRDLENRGQSADLHSLTDQIRRRDAMDRNRAVAPLRPAQDALVVDTSHLDIEGVLGVMLHHIDVHGGARALRPVAD</sequence>
<evidence type="ECO:0000256" key="6">
    <source>
        <dbReference type="ARBA" id="ARBA00047615"/>
    </source>
</evidence>
<organism evidence="10 11">
    <name type="scientific">Desulfovibrio legallii</name>
    <dbReference type="NCBI Taxonomy" id="571438"/>
    <lineage>
        <taxon>Bacteria</taxon>
        <taxon>Pseudomonadati</taxon>
        <taxon>Thermodesulfobacteriota</taxon>
        <taxon>Desulfovibrionia</taxon>
        <taxon>Desulfovibrionales</taxon>
        <taxon>Desulfovibrionaceae</taxon>
        <taxon>Desulfovibrio</taxon>
    </lineage>
</organism>
<accession>A0A6H3FE51</accession>
<dbReference type="InterPro" id="IPR003136">
    <property type="entry name" value="Cytidylate_kin"/>
</dbReference>
<keyword evidence="5 8" id="KW-0067">ATP-binding</keyword>
<dbReference type="EC" id="2.7.4.25" evidence="8"/>
<dbReference type="SUPFAM" id="SSF52540">
    <property type="entry name" value="P-loop containing nucleoside triphosphate hydrolases"/>
    <property type="match status" value="1"/>
</dbReference>
<dbReference type="GO" id="GO:0005524">
    <property type="term" value="F:ATP binding"/>
    <property type="evidence" value="ECO:0007669"/>
    <property type="project" value="UniProtKB-UniRule"/>
</dbReference>
<proteinExistence type="inferred from homology"/>
<comment type="catalytic activity">
    <reaction evidence="7 8">
        <text>CMP + ATP = CDP + ADP</text>
        <dbReference type="Rhea" id="RHEA:11600"/>
        <dbReference type="ChEBI" id="CHEBI:30616"/>
        <dbReference type="ChEBI" id="CHEBI:58069"/>
        <dbReference type="ChEBI" id="CHEBI:60377"/>
        <dbReference type="ChEBI" id="CHEBI:456216"/>
        <dbReference type="EC" id="2.7.4.25"/>
    </reaction>
</comment>
<dbReference type="GO" id="GO:0015949">
    <property type="term" value="P:nucleobase-containing small molecule interconversion"/>
    <property type="evidence" value="ECO:0007669"/>
    <property type="project" value="TreeGrafter"/>
</dbReference>
<dbReference type="EMBL" id="SIXC01000006">
    <property type="protein sequence ID" value="TBH79797.1"/>
    <property type="molecule type" value="Genomic_DNA"/>
</dbReference>
<protein>
    <recommendedName>
        <fullName evidence="8">Cytidylate kinase</fullName>
        <shortName evidence="8">CK</shortName>
        <ecNumber evidence="8">2.7.4.25</ecNumber>
    </recommendedName>
    <alternativeName>
        <fullName evidence="8">Cytidine monophosphate kinase</fullName>
        <shortName evidence="8">CMP kinase</shortName>
    </alternativeName>
</protein>
<feature type="domain" description="Cytidylate kinase" evidence="9">
    <location>
        <begin position="8"/>
        <end position="219"/>
    </location>
</feature>
<evidence type="ECO:0000313" key="10">
    <source>
        <dbReference type="EMBL" id="TBH79797.1"/>
    </source>
</evidence>
<keyword evidence="11" id="KW-1185">Reference proteome</keyword>
<comment type="catalytic activity">
    <reaction evidence="6 8">
        <text>dCMP + ATP = dCDP + ADP</text>
        <dbReference type="Rhea" id="RHEA:25094"/>
        <dbReference type="ChEBI" id="CHEBI:30616"/>
        <dbReference type="ChEBI" id="CHEBI:57566"/>
        <dbReference type="ChEBI" id="CHEBI:58593"/>
        <dbReference type="ChEBI" id="CHEBI:456216"/>
        <dbReference type="EC" id="2.7.4.25"/>
    </reaction>
</comment>
<dbReference type="NCBIfam" id="TIGR00017">
    <property type="entry name" value="cmk"/>
    <property type="match status" value="1"/>
</dbReference>
<dbReference type="PANTHER" id="PTHR21299">
    <property type="entry name" value="CYTIDYLATE KINASE/PANTOATE-BETA-ALANINE LIGASE"/>
    <property type="match status" value="1"/>
</dbReference>
<dbReference type="Pfam" id="PF02224">
    <property type="entry name" value="Cytidylate_kin"/>
    <property type="match status" value="1"/>
</dbReference>
<evidence type="ECO:0000256" key="3">
    <source>
        <dbReference type="ARBA" id="ARBA00022741"/>
    </source>
</evidence>
<dbReference type="Proteomes" id="UP000292919">
    <property type="component" value="Unassembled WGS sequence"/>
</dbReference>
<dbReference type="InterPro" id="IPR011994">
    <property type="entry name" value="Cytidylate_kinase_dom"/>
</dbReference>
<evidence type="ECO:0000259" key="9">
    <source>
        <dbReference type="Pfam" id="PF02224"/>
    </source>
</evidence>
<dbReference type="GO" id="GO:0036431">
    <property type="term" value="F:dCMP kinase activity"/>
    <property type="evidence" value="ECO:0007669"/>
    <property type="project" value="InterPro"/>
</dbReference>
<keyword evidence="2 8" id="KW-0808">Transferase</keyword>
<gene>
    <name evidence="8 10" type="primary">cmk</name>
    <name evidence="10" type="ORF">EB812_05740</name>
</gene>
<name>A0A6H3FE51_9BACT</name>
<keyword evidence="3 8" id="KW-0547">Nucleotide-binding</keyword>
<dbReference type="GO" id="GO:0006220">
    <property type="term" value="P:pyrimidine nucleotide metabolic process"/>
    <property type="evidence" value="ECO:0007669"/>
    <property type="project" value="UniProtKB-UniRule"/>
</dbReference>
<dbReference type="AlphaFoldDB" id="A0A6H3FE51"/>
<reference evidence="10 11" key="1">
    <citation type="submission" date="2018-12" db="EMBL/GenBank/DDBJ databases">
        <title>First genome draft of Desulfovibrio legallis sp. nov.</title>
        <authorList>
            <person name="Ben Dhia O."/>
            <person name="Najjari A."/>
            <person name="Ferjani R."/>
            <person name="Fhoula I."/>
            <person name="Fardeau M.-L."/>
            <person name="Boudabbous A."/>
            <person name="Ouzari H.I."/>
        </authorList>
    </citation>
    <scope>NUCLEOTIDE SEQUENCE [LARGE SCALE GENOMIC DNA]</scope>
    <source>
        <strain evidence="10 11">H1T</strain>
    </source>
</reference>
<dbReference type="HAMAP" id="MF_00238">
    <property type="entry name" value="Cytidyl_kinase_type1"/>
    <property type="match status" value="1"/>
</dbReference>
<evidence type="ECO:0000256" key="7">
    <source>
        <dbReference type="ARBA" id="ARBA00048478"/>
    </source>
</evidence>
<keyword evidence="4 8" id="KW-0418">Kinase</keyword>
<dbReference type="PANTHER" id="PTHR21299:SF2">
    <property type="entry name" value="CYTIDYLATE KINASE"/>
    <property type="match status" value="1"/>
</dbReference>
<dbReference type="RefSeq" id="WP_118229250.1">
    <property type="nucleotide sequence ID" value="NZ_DBFBQU010000331.1"/>
</dbReference>
<evidence type="ECO:0000256" key="5">
    <source>
        <dbReference type="ARBA" id="ARBA00022840"/>
    </source>
</evidence>
<evidence type="ECO:0000313" key="11">
    <source>
        <dbReference type="Proteomes" id="UP000292919"/>
    </source>
</evidence>
<evidence type="ECO:0000256" key="8">
    <source>
        <dbReference type="HAMAP-Rule" id="MF_00238"/>
    </source>
</evidence>
<dbReference type="Gene3D" id="3.40.50.300">
    <property type="entry name" value="P-loop containing nucleotide triphosphate hydrolases"/>
    <property type="match status" value="1"/>
</dbReference>
<dbReference type="InterPro" id="IPR027417">
    <property type="entry name" value="P-loop_NTPase"/>
</dbReference>
<evidence type="ECO:0000256" key="4">
    <source>
        <dbReference type="ARBA" id="ARBA00022777"/>
    </source>
</evidence>